<reference evidence="2" key="1">
    <citation type="submission" date="2017-12" db="EMBL/GenBank/DDBJ databases">
        <title>Sequencing the genomes of 1000 Actinobacteria strains.</title>
        <authorList>
            <person name="Klenk H.-P."/>
        </authorList>
    </citation>
    <scope>NUCLEOTIDE SEQUENCE [LARGE SCALE GENOMIC DNA]</scope>
    <source>
        <strain evidence="2">DSM 44228</strain>
    </source>
</reference>
<dbReference type="InterPro" id="IPR011646">
    <property type="entry name" value="KAP_P-loop"/>
</dbReference>
<name>A0A2N3XYR1_SACSN</name>
<dbReference type="Proteomes" id="UP000233786">
    <property type="component" value="Unassembled WGS sequence"/>
</dbReference>
<dbReference type="EMBL" id="PJNB01000001">
    <property type="protein sequence ID" value="PKW15751.1"/>
    <property type="molecule type" value="Genomic_DNA"/>
</dbReference>
<keyword evidence="3" id="KW-1185">Reference proteome</keyword>
<feature type="domain" description="KAP NTPase" evidence="1">
    <location>
        <begin position="42"/>
        <end position="117"/>
    </location>
</feature>
<organism evidence="2 3">
    <name type="scientific">Saccharopolyspora spinosa</name>
    <dbReference type="NCBI Taxonomy" id="60894"/>
    <lineage>
        <taxon>Bacteria</taxon>
        <taxon>Bacillati</taxon>
        <taxon>Actinomycetota</taxon>
        <taxon>Actinomycetes</taxon>
        <taxon>Pseudonocardiales</taxon>
        <taxon>Pseudonocardiaceae</taxon>
        <taxon>Saccharopolyspora</taxon>
    </lineage>
</organism>
<gene>
    <name evidence="2" type="ORF">A8926_3504</name>
</gene>
<accession>A0A2N3XYR1</accession>
<evidence type="ECO:0000313" key="2">
    <source>
        <dbReference type="EMBL" id="PKW15751.1"/>
    </source>
</evidence>
<dbReference type="STRING" id="994479.GCA_000194155_03714"/>
<evidence type="ECO:0000313" key="3">
    <source>
        <dbReference type="Proteomes" id="UP000233786"/>
    </source>
</evidence>
<dbReference type="RefSeq" id="WP_010697046.1">
    <property type="nucleotide sequence ID" value="NZ_CP172070.1"/>
</dbReference>
<comment type="caution">
    <text evidence="2">The sequence shown here is derived from an EMBL/GenBank/DDBJ whole genome shotgun (WGS) entry which is preliminary data.</text>
</comment>
<proteinExistence type="predicted"/>
<sequence>MVLNFDRNIVRRAYTRLAKRRRVVGVVRLLSKVVLKFFGVHRLVDDLGRQLSVDAKSRNEIRDVVHGIAKDWKANSATDGYQLVVFIDDLDRCFGDVVLAVREAIKLCLDVPGLVFVSIRNRQRAQTPGDSLHRIPRCGSTMIGSDRLRWDQ</sequence>
<protein>
    <submittedName>
        <fullName evidence="2">KAP-like P-loop domain-containing protein</fullName>
    </submittedName>
</protein>
<dbReference type="AlphaFoldDB" id="A0A2N3XYR1"/>
<evidence type="ECO:0000259" key="1">
    <source>
        <dbReference type="Pfam" id="PF07693"/>
    </source>
</evidence>
<dbReference type="Pfam" id="PF07693">
    <property type="entry name" value="KAP_NTPase"/>
    <property type="match status" value="1"/>
</dbReference>